<dbReference type="Gene3D" id="3.40.50.980">
    <property type="match status" value="2"/>
</dbReference>
<gene>
    <name evidence="3" type="ORF">METZ01_LOCUS146223</name>
</gene>
<dbReference type="SUPFAM" id="SSF56801">
    <property type="entry name" value="Acetyl-CoA synthetase-like"/>
    <property type="match status" value="1"/>
</dbReference>
<dbReference type="GO" id="GO:0016874">
    <property type="term" value="F:ligase activity"/>
    <property type="evidence" value="ECO:0007669"/>
    <property type="project" value="UniProtKB-KW"/>
</dbReference>
<protein>
    <recommendedName>
        <fullName evidence="2">AMP-dependent synthetase/ligase domain-containing protein</fullName>
    </recommendedName>
</protein>
<dbReference type="InterPro" id="IPR050237">
    <property type="entry name" value="ATP-dep_AMP-bd_enzyme"/>
</dbReference>
<evidence type="ECO:0000313" key="3">
    <source>
        <dbReference type="EMBL" id="SVA93369.1"/>
    </source>
</evidence>
<dbReference type="EMBL" id="UINC01022866">
    <property type="protein sequence ID" value="SVA93369.1"/>
    <property type="molecule type" value="Genomic_DNA"/>
</dbReference>
<dbReference type="Pfam" id="PF00501">
    <property type="entry name" value="AMP-binding"/>
    <property type="match status" value="1"/>
</dbReference>
<dbReference type="InterPro" id="IPR000873">
    <property type="entry name" value="AMP-dep_synth/lig_dom"/>
</dbReference>
<keyword evidence="1" id="KW-0436">Ligase</keyword>
<name>A0A381ZW45_9ZZZZ</name>
<organism evidence="3">
    <name type="scientific">marine metagenome</name>
    <dbReference type="NCBI Taxonomy" id="408172"/>
    <lineage>
        <taxon>unclassified sequences</taxon>
        <taxon>metagenomes</taxon>
        <taxon>ecological metagenomes</taxon>
    </lineage>
</organism>
<evidence type="ECO:0000256" key="1">
    <source>
        <dbReference type="ARBA" id="ARBA00022598"/>
    </source>
</evidence>
<dbReference type="Gene3D" id="2.30.38.10">
    <property type="entry name" value="Luciferase, Domain 3"/>
    <property type="match status" value="1"/>
</dbReference>
<dbReference type="PANTHER" id="PTHR43767:SF8">
    <property type="entry name" value="LONG-CHAIN-FATTY-ACID--COA LIGASE"/>
    <property type="match status" value="1"/>
</dbReference>
<reference evidence="3" key="1">
    <citation type="submission" date="2018-05" db="EMBL/GenBank/DDBJ databases">
        <authorList>
            <person name="Lanie J.A."/>
            <person name="Ng W.-L."/>
            <person name="Kazmierczak K.M."/>
            <person name="Andrzejewski T.M."/>
            <person name="Davidsen T.M."/>
            <person name="Wayne K.J."/>
            <person name="Tettelin H."/>
            <person name="Glass J.I."/>
            <person name="Rusch D."/>
            <person name="Podicherti R."/>
            <person name="Tsui H.-C.T."/>
            <person name="Winkler M.E."/>
        </authorList>
    </citation>
    <scope>NUCLEOTIDE SEQUENCE</scope>
</reference>
<dbReference type="PANTHER" id="PTHR43767">
    <property type="entry name" value="LONG-CHAIN-FATTY-ACID--COA LIGASE"/>
    <property type="match status" value="1"/>
</dbReference>
<dbReference type="PROSITE" id="PS00455">
    <property type="entry name" value="AMP_BINDING"/>
    <property type="match status" value="1"/>
</dbReference>
<accession>A0A381ZW45</accession>
<proteinExistence type="predicted"/>
<feature type="domain" description="AMP-dependent synthetase/ligase" evidence="2">
    <location>
        <begin position="31"/>
        <end position="421"/>
    </location>
</feature>
<evidence type="ECO:0000259" key="2">
    <source>
        <dbReference type="Pfam" id="PF00501"/>
    </source>
</evidence>
<sequence>MFEKPWLDNYPPDIPAEINLTKYSSLKDLLESSFQRFGDLEAFSNRGVSLSFRDLEVLSGYFAAYLRSIAGLSVGDRVAVMMPNVLQYPVVLSGILRAGLVAVNVNPLYTARELKHQLSDSGARAIIVLENFASTLEKVRNQTDIQTVIVSGLGDHFPPVKRALTNFVVRRIKKLVPKWNIPDTVPYLQVLHRGAESVFEDVPIKPDQTAFLQYTGGTTGVAKGAILTHRNIVSNVLQLAAWTRPFISEKNEVVITALPLYHIFSLTINLFGFVELGGCNVLITNPRDLKGFVRELKKIRPFSFISGVNTLFNGLLNTPGFSSVDFSQLKGSIGGGMAVQRSVAEKWQEVTGNVLTQGYGLTETSPIVTSNSLGESSFNGSVGLPITATEVAIFDDDGYMVANGEIGEICVRGPQVMPGYWNRPEETAA</sequence>
<dbReference type="InterPro" id="IPR020845">
    <property type="entry name" value="AMP-binding_CS"/>
</dbReference>
<dbReference type="AlphaFoldDB" id="A0A381ZW45"/>
<feature type="non-terminal residue" evidence="3">
    <location>
        <position position="429"/>
    </location>
</feature>